<organism evidence="2">
    <name type="scientific">Anthurium amnicola</name>
    <dbReference type="NCBI Taxonomy" id="1678845"/>
    <lineage>
        <taxon>Eukaryota</taxon>
        <taxon>Viridiplantae</taxon>
        <taxon>Streptophyta</taxon>
        <taxon>Embryophyta</taxon>
        <taxon>Tracheophyta</taxon>
        <taxon>Spermatophyta</taxon>
        <taxon>Magnoliopsida</taxon>
        <taxon>Liliopsida</taxon>
        <taxon>Araceae</taxon>
        <taxon>Pothoideae</taxon>
        <taxon>Potheae</taxon>
        <taxon>Anthurium</taxon>
    </lineage>
</organism>
<sequence length="199" mass="22354">MTTDNTKNTNNKTTCLTPKLLLKPTSNKPNTATTSMIFPSAQIATGVFILPIKQKNHRKGGSRHTPKHLRKPPSFDSYLISSANPNTTAHYMTRTPSLSSSYSSTSSFVDNVSEYTNEEMIYGYGSSKSINPHRHHRRLSSAYKVRFAETSDDGSSIVSSSSSVDEWDDLETEEEEDYILVARQSPPHHYFDFHKKNST</sequence>
<accession>A0A1D1YU19</accession>
<evidence type="ECO:0000313" key="2">
    <source>
        <dbReference type="EMBL" id="JAT58115.1"/>
    </source>
</evidence>
<gene>
    <name evidence="2" type="primary">Myo1c_0</name>
    <name evidence="2" type="ORF">g.98859</name>
</gene>
<name>A0A1D1YU19_9ARAE</name>
<dbReference type="EMBL" id="GDJX01009821">
    <property type="protein sequence ID" value="JAT58115.1"/>
    <property type="molecule type" value="Transcribed_RNA"/>
</dbReference>
<reference evidence="2" key="1">
    <citation type="submission" date="2015-07" db="EMBL/GenBank/DDBJ databases">
        <title>Transcriptome Assembly of Anthurium amnicola.</title>
        <authorList>
            <person name="Suzuki J."/>
        </authorList>
    </citation>
    <scope>NUCLEOTIDE SEQUENCE</scope>
</reference>
<feature type="region of interest" description="Disordered" evidence="1">
    <location>
        <begin position="55"/>
        <end position="74"/>
    </location>
</feature>
<evidence type="ECO:0000256" key="1">
    <source>
        <dbReference type="SAM" id="MobiDB-lite"/>
    </source>
</evidence>
<proteinExistence type="predicted"/>
<feature type="compositionally biased region" description="Basic residues" evidence="1">
    <location>
        <begin position="55"/>
        <end position="71"/>
    </location>
</feature>
<protein>
    <submittedName>
        <fullName evidence="2">Unconventional myosin-Ic</fullName>
    </submittedName>
</protein>
<dbReference type="AlphaFoldDB" id="A0A1D1YU19"/>